<name>A0AAW2XZU9_9LAMI</name>
<dbReference type="GO" id="GO:0003676">
    <property type="term" value="F:nucleic acid binding"/>
    <property type="evidence" value="ECO:0007669"/>
    <property type="project" value="InterPro"/>
</dbReference>
<dbReference type="AlphaFoldDB" id="A0AAW2XZU9"/>
<dbReference type="InterPro" id="IPR026960">
    <property type="entry name" value="RVT-Znf"/>
</dbReference>
<dbReference type="Pfam" id="PF13966">
    <property type="entry name" value="zf-RVT"/>
    <property type="match status" value="1"/>
</dbReference>
<comment type="caution">
    <text evidence="3">The sequence shown here is derived from an EMBL/GenBank/DDBJ whole genome shotgun (WGS) entry which is preliminary data.</text>
</comment>
<feature type="domain" description="RNase H type-1" evidence="1">
    <location>
        <begin position="281"/>
        <end position="338"/>
    </location>
</feature>
<evidence type="ECO:0000259" key="2">
    <source>
        <dbReference type="Pfam" id="PF13966"/>
    </source>
</evidence>
<dbReference type="EMBL" id="JACGWN010000002">
    <property type="protein sequence ID" value="KAL0457575.1"/>
    <property type="molecule type" value="Genomic_DNA"/>
</dbReference>
<dbReference type="GO" id="GO:0004523">
    <property type="term" value="F:RNA-DNA hybrid ribonuclease activity"/>
    <property type="evidence" value="ECO:0007669"/>
    <property type="project" value="InterPro"/>
</dbReference>
<evidence type="ECO:0000259" key="1">
    <source>
        <dbReference type="Pfam" id="PF13456"/>
    </source>
</evidence>
<dbReference type="PANTHER" id="PTHR11439:SF496">
    <property type="entry name" value="RNA-DIRECTED DNA POLYMERASE"/>
    <property type="match status" value="1"/>
</dbReference>
<protein>
    <submittedName>
        <fullName evidence="3">Retrovirus-related Pol polyprotein from transposon TNT 1-94</fullName>
    </submittedName>
</protein>
<gene>
    <name evidence="3" type="ORF">Slati_0384700</name>
</gene>
<reference evidence="3" key="2">
    <citation type="journal article" date="2024" name="Plant">
        <title>Genomic evolution and insights into agronomic trait innovations of Sesamum species.</title>
        <authorList>
            <person name="Miao H."/>
            <person name="Wang L."/>
            <person name="Qu L."/>
            <person name="Liu H."/>
            <person name="Sun Y."/>
            <person name="Le M."/>
            <person name="Wang Q."/>
            <person name="Wei S."/>
            <person name="Zheng Y."/>
            <person name="Lin W."/>
            <person name="Duan Y."/>
            <person name="Cao H."/>
            <person name="Xiong S."/>
            <person name="Wang X."/>
            <person name="Wei L."/>
            <person name="Li C."/>
            <person name="Ma Q."/>
            <person name="Ju M."/>
            <person name="Zhao R."/>
            <person name="Li G."/>
            <person name="Mu C."/>
            <person name="Tian Q."/>
            <person name="Mei H."/>
            <person name="Zhang T."/>
            <person name="Gao T."/>
            <person name="Zhang H."/>
        </authorList>
    </citation>
    <scope>NUCLEOTIDE SEQUENCE</scope>
    <source>
        <strain evidence="3">KEN1</strain>
    </source>
</reference>
<reference evidence="3" key="1">
    <citation type="submission" date="2020-06" db="EMBL/GenBank/DDBJ databases">
        <authorList>
            <person name="Li T."/>
            <person name="Hu X."/>
            <person name="Zhang T."/>
            <person name="Song X."/>
            <person name="Zhang H."/>
            <person name="Dai N."/>
            <person name="Sheng W."/>
            <person name="Hou X."/>
            <person name="Wei L."/>
        </authorList>
    </citation>
    <scope>NUCLEOTIDE SEQUENCE</scope>
    <source>
        <strain evidence="3">KEN1</strain>
        <tissue evidence="3">Leaf</tissue>
    </source>
</reference>
<feature type="domain" description="Reverse transcriptase zinc-binding" evidence="2">
    <location>
        <begin position="156"/>
        <end position="188"/>
    </location>
</feature>
<proteinExistence type="predicted"/>
<accession>A0AAW2XZU9</accession>
<organism evidence="3">
    <name type="scientific">Sesamum latifolium</name>
    <dbReference type="NCBI Taxonomy" id="2727402"/>
    <lineage>
        <taxon>Eukaryota</taxon>
        <taxon>Viridiplantae</taxon>
        <taxon>Streptophyta</taxon>
        <taxon>Embryophyta</taxon>
        <taxon>Tracheophyta</taxon>
        <taxon>Spermatophyta</taxon>
        <taxon>Magnoliopsida</taxon>
        <taxon>eudicotyledons</taxon>
        <taxon>Gunneridae</taxon>
        <taxon>Pentapetalae</taxon>
        <taxon>asterids</taxon>
        <taxon>lamiids</taxon>
        <taxon>Lamiales</taxon>
        <taxon>Pedaliaceae</taxon>
        <taxon>Sesamum</taxon>
    </lineage>
</organism>
<dbReference type="CDD" id="cd09272">
    <property type="entry name" value="RNase_HI_RT_Ty1"/>
    <property type="match status" value="1"/>
</dbReference>
<dbReference type="PANTHER" id="PTHR11439">
    <property type="entry name" value="GAG-POL-RELATED RETROTRANSPOSON"/>
    <property type="match status" value="1"/>
</dbReference>
<dbReference type="InterPro" id="IPR002156">
    <property type="entry name" value="RNaseH_domain"/>
</dbReference>
<evidence type="ECO:0000313" key="3">
    <source>
        <dbReference type="EMBL" id="KAL0457575.1"/>
    </source>
</evidence>
<sequence>MSDISYASAIGSIQYIVQCTKPDIAYALSVTSNYQTCAGEAYWSTVKTILKNLKRTKDMFLIYDFVFKLNDGVVAWKSSKQATTADSTTEAEYIAASEAAKEAVWMKNYIQELGVVPRIAEPVVIFCDNNGAIAQAKELRSHHRFKHILRRYHLLREMGVSLVCPLCCSENEDIEHVFIHCPFVRQVWALSYLRWGLVSVLPSDPCGWVEHLAKNLSIEDFARFITICWVVWWNRNRALMERSSLSAVKIALKISPARWSPPRLGEVKLNFDEAIFALSSEIGLGVIARDSDGACVGWNSVHKKGLLLPEMVEAFAAREAILLACRFGWRRIILEGDYVNLQFKLS</sequence>
<dbReference type="Pfam" id="PF13456">
    <property type="entry name" value="RVT_3"/>
    <property type="match status" value="1"/>
</dbReference>